<keyword evidence="2" id="KW-0732">Signal</keyword>
<reference evidence="3" key="1">
    <citation type="journal article" date="2000" name="DNA Res.">
        <title>Structural analysis of Arabidopsis thaliana chromosome 3. I. Sequence features of the regions of 4,504,864 bp covered by sixty P1 and TAC clones.</title>
        <authorList>
            <person name="Sato S."/>
            <person name="Nakamura Y."/>
            <person name="Kaneko T."/>
            <person name="Katoh T."/>
            <person name="Asamizu E."/>
            <person name="Tabata S."/>
        </authorList>
    </citation>
    <scope>NUCLEOTIDE SEQUENCE [LARGE SCALE GENOMIC DNA]</scope>
</reference>
<evidence type="ECO:0000313" key="3">
    <source>
        <dbReference type="EMBL" id="BAB01789.1"/>
    </source>
</evidence>
<evidence type="ECO:0008006" key="4">
    <source>
        <dbReference type="Google" id="ProtNLM"/>
    </source>
</evidence>
<feature type="signal peptide" evidence="2">
    <location>
        <begin position="1"/>
        <end position="17"/>
    </location>
</feature>
<name>Q9LSK2_ARATH</name>
<evidence type="ECO:0000256" key="2">
    <source>
        <dbReference type="SAM" id="SignalP"/>
    </source>
</evidence>
<sequence length="206" mass="23631">MFRIVLHACCIFALISSDLELLTSYLEEADLITTNHSTKRSSRSFRISRDHSTHRSSRGHHHFTSPLDHEVECPHLHHQTITRSLHSTMRSSAFTFTARPLLDLVTQPRGRVSPSQHLTAYSMTSFRAFFIPHSTRHSSTRKKRRLQLFTRPLTRPPGSSTVLNPSKYFVVLSIRVSGYFAISSMYFSFSQTRSFLPSFISADLVF</sequence>
<dbReference type="EMBL" id="AB026642">
    <property type="protein sequence ID" value="BAB01789.1"/>
    <property type="molecule type" value="Genomic_DNA"/>
</dbReference>
<protein>
    <recommendedName>
        <fullName evidence="4">Secreted protein</fullName>
    </recommendedName>
</protein>
<evidence type="ECO:0000256" key="1">
    <source>
        <dbReference type="SAM" id="MobiDB-lite"/>
    </source>
</evidence>
<proteinExistence type="predicted"/>
<feature type="chain" id="PRO_5004329268" description="Secreted protein" evidence="2">
    <location>
        <begin position="18"/>
        <end position="206"/>
    </location>
</feature>
<dbReference type="ExpressionAtlas" id="Q9LSK2">
    <property type="expression patterns" value="differential"/>
</dbReference>
<feature type="compositionally biased region" description="Basic residues" evidence="1">
    <location>
        <begin position="54"/>
        <end position="63"/>
    </location>
</feature>
<reference key="2">
    <citation type="journal article" date="2000" name="Nature">
        <title>Sequence and analysis of chromosome 3 of the plant Arabidopsis thaliana.</title>
        <authorList>
            <consortium name="European Union Chromosome 3 Arabidopsis Sequencing Consortium"/>
            <consortium name="Institute for Genomic Research"/>
            <consortium name="Kazusa DNA Research Institute"/>
            <person name="Salanoubat M."/>
            <person name="Lemcke K."/>
            <person name="Rieger M."/>
            <person name="Ansorge W."/>
            <person name="Unseld M."/>
            <person name="Fartmann B."/>
            <person name="Valle G."/>
            <person name="Blocker H."/>
            <person name="Perez-Alonso M."/>
            <person name="Obermaier B."/>
            <person name="Delseny M."/>
            <person name="Boutry M."/>
            <person name="Grivell L.A."/>
            <person name="Mache R."/>
            <person name="Puigdomenech P."/>
            <person name="De Simone V."/>
            <person name="Choisne N."/>
            <person name="Artiguenave F."/>
            <person name="Robert C."/>
            <person name="Brottier P."/>
            <person name="Wincker P."/>
            <person name="Cattolico L."/>
            <person name="Weissenbach J."/>
            <person name="Saurin W."/>
            <person name="Quetier F."/>
            <person name="Schafer M."/>
            <person name="Muller-Auer S."/>
            <person name="Gabel C."/>
            <person name="Fuchs M."/>
            <person name="Benes V."/>
            <person name="Wurmbach E."/>
            <person name="Drzonek H."/>
            <person name="Erfle H."/>
            <person name="Jordan N."/>
            <person name="Bangert S."/>
            <person name="Wiedelmann R."/>
            <person name="Kranz H."/>
            <person name="Voss H."/>
            <person name="Holland R."/>
            <person name="Brandt P."/>
            <person name="Nyakatura G."/>
            <person name="Vezzi A."/>
            <person name="D'Angelo M."/>
            <person name="Pallavicini A."/>
            <person name="Toppo S."/>
            <person name="Simionati B."/>
            <person name="Conrad A."/>
            <person name="Hornischer K."/>
            <person name="Kauer G."/>
            <person name="Lohnert T.H."/>
            <person name="Nordsiek G."/>
            <person name="Reichelt J."/>
            <person name="Scharfe M."/>
            <person name="Schon O."/>
            <person name="Bargues M."/>
            <person name="Terol J."/>
            <person name="Climent J."/>
            <person name="Navarro P."/>
            <person name="Collado C."/>
            <person name="Perez-Perez A."/>
            <person name="Ottenwalder B."/>
            <person name="Duchemin D."/>
            <person name="Cooke R."/>
            <person name="Laudie M."/>
            <person name="Berger-Llauro C."/>
            <person name="Purnelle B."/>
            <person name="Masuy D."/>
            <person name="de Haan M."/>
            <person name="Maarse A.C."/>
            <person name="Alcaraz J.P."/>
            <person name="Cottet A."/>
            <person name="Casacuberta E."/>
            <person name="Monfort A."/>
            <person name="Argiriou A."/>
            <person name="flores M."/>
            <person name="Liguori R."/>
            <person name="Vitale D."/>
            <person name="Mannhaupt G."/>
            <person name="Haase D."/>
            <person name="Schoof H."/>
            <person name="Rudd S."/>
            <person name="Zaccaria P."/>
            <person name="Mewes H.W."/>
            <person name="Mayer K.F."/>
            <person name="Kaul S."/>
            <person name="Town C.D."/>
            <person name="Koo H.L."/>
            <person name="Tallon L.J."/>
            <person name="Jenkins J."/>
            <person name="Rooney T."/>
            <person name="Rizzo M."/>
            <person name="Walts A."/>
            <person name="Utterback T."/>
            <person name="Fujii C.Y."/>
            <person name="Shea T.P."/>
            <person name="Creasy T.H."/>
            <person name="Haas B."/>
            <person name="Maiti R."/>
            <person name="Wu D."/>
            <person name="Peterson J."/>
            <person name="Van Aken S."/>
            <person name="Pai G."/>
            <person name="Militscher J."/>
            <person name="Sellers P."/>
            <person name="Gill J.E."/>
            <person name="Feldblyum T.V."/>
            <person name="Preuss D."/>
            <person name="Lin X."/>
            <person name="Nierman W.C."/>
            <person name="Salzberg S.L."/>
            <person name="White O."/>
            <person name="Venter J.C."/>
            <person name="Fraser C.M."/>
            <person name="Kaneko T."/>
            <person name="Nakamura Y."/>
            <person name="Sato S."/>
            <person name="Kato T."/>
            <person name="Asamizu E."/>
            <person name="Sasamoto S."/>
            <person name="Kimura T."/>
            <person name="Idesawa K."/>
            <person name="Kawashima K."/>
            <person name="Kishida Y."/>
            <person name="Kiyokawa C."/>
            <person name="Kohara M."/>
            <person name="Matsumoto M."/>
            <person name="Matsuno A."/>
            <person name="Muraki A."/>
            <person name="Nakayama S."/>
            <person name="Nakazaki N."/>
            <person name="Shinpo S."/>
            <person name="Takeuchi C."/>
            <person name="Wada T."/>
            <person name="Watanabe A."/>
            <person name="Yamada M."/>
            <person name="Yasuda M."/>
            <person name="Tabata S."/>
        </authorList>
    </citation>
    <scope>NUCLEOTIDE SEQUENCE [LARGE SCALE GENOMIC DNA]</scope>
    <source>
        <strain>cv. Columbia</strain>
    </source>
</reference>
<organism evidence="3">
    <name type="scientific">Arabidopsis thaliana</name>
    <name type="common">Mouse-ear cress</name>
    <dbReference type="NCBI Taxonomy" id="3702"/>
    <lineage>
        <taxon>Eukaryota</taxon>
        <taxon>Viridiplantae</taxon>
        <taxon>Streptophyta</taxon>
        <taxon>Embryophyta</taxon>
        <taxon>Tracheophyta</taxon>
        <taxon>Spermatophyta</taxon>
        <taxon>Magnoliopsida</taxon>
        <taxon>eudicotyledons</taxon>
        <taxon>Gunneridae</taxon>
        <taxon>Pentapetalae</taxon>
        <taxon>rosids</taxon>
        <taxon>malvids</taxon>
        <taxon>Brassicales</taxon>
        <taxon>Brassicaceae</taxon>
        <taxon>Camelineae</taxon>
        <taxon>Arabidopsis</taxon>
    </lineage>
</organism>
<feature type="region of interest" description="Disordered" evidence="1">
    <location>
        <begin position="42"/>
        <end position="63"/>
    </location>
</feature>
<dbReference type="AlphaFoldDB" id="Q9LSK2"/>
<accession>Q9LSK2</accession>